<gene>
    <name evidence="3" type="ORF">PBRA_005072</name>
</gene>
<feature type="chain" id="PRO_5005193195" evidence="2">
    <location>
        <begin position="18"/>
        <end position="796"/>
    </location>
</feature>
<proteinExistence type="predicted"/>
<keyword evidence="4" id="KW-1185">Reference proteome</keyword>
<evidence type="ECO:0000313" key="3">
    <source>
        <dbReference type="EMBL" id="CEO96401.1"/>
    </source>
</evidence>
<sequence>MASRLALAIWLIYAVLGEHPYRYNRQRRSAHVSADRYSEIDDLRRRWIVSYETNLLLSETQESWHALFEPETSPDFLFEFLSLQRRRRHERAIAEYAAMCIQRGVIPLRQQIRVLDDLFDADPDMPYLEWQSALDCLVNHWKLPGGYAMGIALRRATTLDLYGRVHRQRAHDGFCFLVSTGTQFSQGQGISSDNVDVLMRERRLPTSFNPDDDITASLFSLIDEKLPSEDSFLSRLALQYEVQCDDDVALLIALAERGLNINSGERGTDECCLSRAIFEHRLRDAIGMIMIGADFELEDAGFWETSVPKPIDDDAVTLLTTMVSSAIDPAKVFANFFVMLSLPVSDELLVLAWEHQTQLNPENWAHSILVHLLTGNYHGPIDDVLPLIGTPGSVFEGVGKAILLDFQLCRPTALDDLYQLSAMTTREVLIQALELTNNSSGRTILHTTCMTVDVFRWIRQRVSPSWLAKALATKVGGQSCLDLWFLGDTLLQAVPLIDAYAQHVEQRDRNNSLYDIVVASCNEETLTTLADDDATLSHLYRSATASSQPYLHELLLSPSRERVLALLSTMPPPVRNRLLHVLLMEIAIGAVRPGKESATLIADLCSFENGRLLRTQWPSDGWTPLHRAIAHPSLHYLIPSLVRLVVTVYDLYDLLFVRDNNCGTFLHVAIARRAVHFKLDVHPSPFQHVVDHVVDLLTGVVDPSLTVPVSAINSLLECPDRPEMSCLKHVDCGHAGVSDSHPDSGSGGITGNVICDTKKPSNPLRTGHVGTEILDRGSRAEDAGRSSTNDVRGRSQ</sequence>
<evidence type="ECO:0000313" key="4">
    <source>
        <dbReference type="Proteomes" id="UP000039324"/>
    </source>
</evidence>
<dbReference type="EMBL" id="CDSF01000057">
    <property type="protein sequence ID" value="CEO96401.1"/>
    <property type="molecule type" value="Genomic_DNA"/>
</dbReference>
<evidence type="ECO:0000256" key="2">
    <source>
        <dbReference type="SAM" id="SignalP"/>
    </source>
</evidence>
<feature type="region of interest" description="Disordered" evidence="1">
    <location>
        <begin position="737"/>
        <end position="796"/>
    </location>
</feature>
<dbReference type="AlphaFoldDB" id="A0A0G4IMD0"/>
<organism evidence="3 4">
    <name type="scientific">Plasmodiophora brassicae</name>
    <name type="common">Clubroot disease agent</name>
    <dbReference type="NCBI Taxonomy" id="37360"/>
    <lineage>
        <taxon>Eukaryota</taxon>
        <taxon>Sar</taxon>
        <taxon>Rhizaria</taxon>
        <taxon>Endomyxa</taxon>
        <taxon>Phytomyxea</taxon>
        <taxon>Plasmodiophorida</taxon>
        <taxon>Plasmodiophoridae</taxon>
        <taxon>Plasmodiophora</taxon>
    </lineage>
</organism>
<accession>A0A0G4IMD0</accession>
<keyword evidence="2" id="KW-0732">Signal</keyword>
<evidence type="ECO:0000256" key="1">
    <source>
        <dbReference type="SAM" id="MobiDB-lite"/>
    </source>
</evidence>
<dbReference type="Proteomes" id="UP000039324">
    <property type="component" value="Unassembled WGS sequence"/>
</dbReference>
<name>A0A0G4IMD0_PLABS</name>
<reference evidence="3 4" key="1">
    <citation type="submission" date="2015-02" db="EMBL/GenBank/DDBJ databases">
        <authorList>
            <person name="Chooi Y.-H."/>
        </authorList>
    </citation>
    <scope>NUCLEOTIDE SEQUENCE [LARGE SCALE GENOMIC DNA]</scope>
    <source>
        <strain evidence="3">E3</strain>
    </source>
</reference>
<feature type="compositionally biased region" description="Basic and acidic residues" evidence="1">
    <location>
        <begin position="773"/>
        <end position="784"/>
    </location>
</feature>
<protein>
    <submittedName>
        <fullName evidence="3">Uncharacterized protein</fullName>
    </submittedName>
</protein>
<feature type="signal peptide" evidence="2">
    <location>
        <begin position="1"/>
        <end position="17"/>
    </location>
</feature>